<dbReference type="Gramene" id="OMO54716">
    <property type="protein sequence ID" value="OMO54716"/>
    <property type="gene ID" value="CCACVL1_27628"/>
</dbReference>
<comment type="caution">
    <text evidence="1">The sequence shown here is derived from an EMBL/GenBank/DDBJ whole genome shotgun (WGS) entry which is preliminary data.</text>
</comment>
<evidence type="ECO:0000313" key="1">
    <source>
        <dbReference type="EMBL" id="OMO54716.1"/>
    </source>
</evidence>
<accession>A0A1R3G9I2</accession>
<reference evidence="1 2" key="1">
    <citation type="submission" date="2013-09" db="EMBL/GenBank/DDBJ databases">
        <title>Corchorus capsularis genome sequencing.</title>
        <authorList>
            <person name="Alam M."/>
            <person name="Haque M.S."/>
            <person name="Islam M.S."/>
            <person name="Emdad E.M."/>
            <person name="Islam M.M."/>
            <person name="Ahmed B."/>
            <person name="Halim A."/>
            <person name="Hossen Q.M.M."/>
            <person name="Hossain M.Z."/>
            <person name="Ahmed R."/>
            <person name="Khan M.M."/>
            <person name="Islam R."/>
            <person name="Rashid M.M."/>
            <person name="Khan S.A."/>
            <person name="Rahman M.S."/>
            <person name="Alam M."/>
        </authorList>
    </citation>
    <scope>NUCLEOTIDE SEQUENCE [LARGE SCALE GENOMIC DNA]</scope>
    <source>
        <strain evidence="2">cv. CVL-1</strain>
        <tissue evidence="1">Whole seedling</tissue>
    </source>
</reference>
<organism evidence="1 2">
    <name type="scientific">Corchorus capsularis</name>
    <name type="common">Jute</name>
    <dbReference type="NCBI Taxonomy" id="210143"/>
    <lineage>
        <taxon>Eukaryota</taxon>
        <taxon>Viridiplantae</taxon>
        <taxon>Streptophyta</taxon>
        <taxon>Embryophyta</taxon>
        <taxon>Tracheophyta</taxon>
        <taxon>Spermatophyta</taxon>
        <taxon>Magnoliopsida</taxon>
        <taxon>eudicotyledons</taxon>
        <taxon>Gunneridae</taxon>
        <taxon>Pentapetalae</taxon>
        <taxon>rosids</taxon>
        <taxon>malvids</taxon>
        <taxon>Malvales</taxon>
        <taxon>Malvaceae</taxon>
        <taxon>Grewioideae</taxon>
        <taxon>Apeibeae</taxon>
        <taxon>Corchorus</taxon>
    </lineage>
</organism>
<keyword evidence="2" id="KW-1185">Reference proteome</keyword>
<sequence length="69" mass="7628">MAKRKWDRSEIVCWESLGAMPPHGLSPIIILVGDLAQAAVPVIRLTHHNQTRNDAGRIRISQSKTLDTG</sequence>
<name>A0A1R3G9I2_COCAP</name>
<dbReference type="AlphaFoldDB" id="A0A1R3G9I2"/>
<gene>
    <name evidence="1" type="ORF">CCACVL1_27628</name>
</gene>
<dbReference type="EMBL" id="AWWV01014887">
    <property type="protein sequence ID" value="OMO54716.1"/>
    <property type="molecule type" value="Genomic_DNA"/>
</dbReference>
<evidence type="ECO:0000313" key="2">
    <source>
        <dbReference type="Proteomes" id="UP000188268"/>
    </source>
</evidence>
<protein>
    <submittedName>
        <fullName evidence="1">Uncharacterized protein</fullName>
    </submittedName>
</protein>
<proteinExistence type="predicted"/>
<dbReference type="Proteomes" id="UP000188268">
    <property type="component" value="Unassembled WGS sequence"/>
</dbReference>